<gene>
    <name evidence="3" type="ORF">BRENAR_LOCUS4567</name>
</gene>
<dbReference type="PANTHER" id="PTHR43396">
    <property type="entry name" value="FLAVOHEMOPROTEIN"/>
    <property type="match status" value="1"/>
</dbReference>
<dbReference type="Gene3D" id="1.10.490.10">
    <property type="entry name" value="Globins"/>
    <property type="match status" value="1"/>
</dbReference>
<accession>A0A448YSF0</accession>
<feature type="compositionally biased region" description="Low complexity" evidence="1">
    <location>
        <begin position="203"/>
        <end position="216"/>
    </location>
</feature>
<reference evidence="3 4" key="1">
    <citation type="submission" date="2018-12" db="EMBL/GenBank/DDBJ databases">
        <authorList>
            <person name="Tiukova I."/>
            <person name="Dainat J."/>
        </authorList>
    </citation>
    <scope>NUCLEOTIDE SEQUENCE [LARGE SCALE GENOMIC DNA]</scope>
</reference>
<feature type="region of interest" description="Disordered" evidence="1">
    <location>
        <begin position="186"/>
        <end position="216"/>
    </location>
</feature>
<dbReference type="InParanoid" id="A0A448YSF0"/>
<dbReference type="PANTHER" id="PTHR43396:SF6">
    <property type="entry name" value="ABL201WP"/>
    <property type="match status" value="1"/>
</dbReference>
<feature type="region of interest" description="Disordered" evidence="1">
    <location>
        <begin position="229"/>
        <end position="255"/>
    </location>
</feature>
<dbReference type="InterPro" id="IPR000971">
    <property type="entry name" value="Globin"/>
</dbReference>
<sequence>MHSSGRTIFTPAEIRILRDSWNSSIQDQEPKEDDGGQANASTLFASSTFWIQVYEKLLTDDPTLGDVLPSVQHQTVSFASIMCTAINNLEDLSKMDDFLGNLGRKHCRVFNIQKAYFEAMGMSLVDVLELRLMDTRVIGLWADLYSYLAEYLLQSGLADPIISDSQNKCPYPTYILDGSEATRCPVSNSNSNSNFEDSESVDSADSSGLSDDTTLVSDKSISGSKLAFMSPRSSSLKPTRSNNLRQSAYSEKSHQRRGLLAILKERITS</sequence>
<dbReference type="GO" id="GO:0071949">
    <property type="term" value="F:FAD binding"/>
    <property type="evidence" value="ECO:0007669"/>
    <property type="project" value="TreeGrafter"/>
</dbReference>
<evidence type="ECO:0000256" key="1">
    <source>
        <dbReference type="SAM" id="MobiDB-lite"/>
    </source>
</evidence>
<dbReference type="GO" id="GO:0008941">
    <property type="term" value="F:nitric oxide dioxygenase NAD(P)H activity"/>
    <property type="evidence" value="ECO:0007669"/>
    <property type="project" value="TreeGrafter"/>
</dbReference>
<name>A0A448YSF0_BRENA</name>
<dbReference type="Pfam" id="PF00042">
    <property type="entry name" value="Globin"/>
    <property type="match status" value="1"/>
</dbReference>
<dbReference type="PROSITE" id="PS01033">
    <property type="entry name" value="GLOBIN"/>
    <property type="match status" value="1"/>
</dbReference>
<dbReference type="CDD" id="cd01040">
    <property type="entry name" value="Mb-like"/>
    <property type="match status" value="1"/>
</dbReference>
<dbReference type="Proteomes" id="UP000290900">
    <property type="component" value="Unassembled WGS sequence"/>
</dbReference>
<evidence type="ECO:0000313" key="4">
    <source>
        <dbReference type="Proteomes" id="UP000290900"/>
    </source>
</evidence>
<dbReference type="SUPFAM" id="SSF46458">
    <property type="entry name" value="Globin-like"/>
    <property type="match status" value="1"/>
</dbReference>
<dbReference type="InterPro" id="IPR009050">
    <property type="entry name" value="Globin-like_sf"/>
</dbReference>
<dbReference type="GO" id="GO:0046210">
    <property type="term" value="P:nitric oxide catabolic process"/>
    <property type="evidence" value="ECO:0007669"/>
    <property type="project" value="TreeGrafter"/>
</dbReference>
<evidence type="ECO:0000259" key="2">
    <source>
        <dbReference type="PROSITE" id="PS01033"/>
    </source>
</evidence>
<feature type="compositionally biased region" description="Low complexity" evidence="1">
    <location>
        <begin position="186"/>
        <end position="195"/>
    </location>
</feature>
<dbReference type="EMBL" id="CAACVR010000056">
    <property type="protein sequence ID" value="VEU23838.1"/>
    <property type="molecule type" value="Genomic_DNA"/>
</dbReference>
<dbReference type="GO" id="GO:0019825">
    <property type="term" value="F:oxygen binding"/>
    <property type="evidence" value="ECO:0007669"/>
    <property type="project" value="InterPro"/>
</dbReference>
<dbReference type="InterPro" id="IPR044399">
    <property type="entry name" value="Mb-like_M"/>
</dbReference>
<dbReference type="GO" id="GO:0071500">
    <property type="term" value="P:cellular response to nitrosative stress"/>
    <property type="evidence" value="ECO:0007669"/>
    <property type="project" value="TreeGrafter"/>
</dbReference>
<protein>
    <submittedName>
        <fullName evidence="3">DEKNAAC104816</fullName>
    </submittedName>
</protein>
<feature type="compositionally biased region" description="Polar residues" evidence="1">
    <location>
        <begin position="231"/>
        <end position="250"/>
    </location>
</feature>
<dbReference type="OrthoDB" id="436496at2759"/>
<dbReference type="AlphaFoldDB" id="A0A448YSF0"/>
<dbReference type="STRING" id="13370.A0A448YSF0"/>
<evidence type="ECO:0000313" key="3">
    <source>
        <dbReference type="EMBL" id="VEU23838.1"/>
    </source>
</evidence>
<dbReference type="GO" id="GO:0020037">
    <property type="term" value="F:heme binding"/>
    <property type="evidence" value="ECO:0007669"/>
    <property type="project" value="InterPro"/>
</dbReference>
<proteinExistence type="predicted"/>
<dbReference type="InterPro" id="IPR012292">
    <property type="entry name" value="Globin/Proto"/>
</dbReference>
<feature type="domain" description="Globin" evidence="2">
    <location>
        <begin position="8"/>
        <end position="157"/>
    </location>
</feature>
<organism evidence="3 4">
    <name type="scientific">Brettanomyces naardenensis</name>
    <name type="common">Yeast</name>
    <dbReference type="NCBI Taxonomy" id="13370"/>
    <lineage>
        <taxon>Eukaryota</taxon>
        <taxon>Fungi</taxon>
        <taxon>Dikarya</taxon>
        <taxon>Ascomycota</taxon>
        <taxon>Saccharomycotina</taxon>
        <taxon>Pichiomycetes</taxon>
        <taxon>Pichiales</taxon>
        <taxon>Pichiaceae</taxon>
        <taxon>Brettanomyces</taxon>
    </lineage>
</organism>
<keyword evidence="4" id="KW-1185">Reference proteome</keyword>